<protein>
    <submittedName>
        <fullName evidence="1">Putative transcriptional regulator</fullName>
    </submittedName>
</protein>
<dbReference type="STRING" id="1715693.PH7735_03241"/>
<reference evidence="2" key="1">
    <citation type="submission" date="2015-09" db="EMBL/GenBank/DDBJ databases">
        <authorList>
            <person name="Rodrigo-Torres Lidia"/>
            <person name="Arahal R.David."/>
        </authorList>
    </citation>
    <scope>NUCLEOTIDE SEQUENCE [LARGE SCALE GENOMIC DNA]</scope>
    <source>
        <strain evidence="2">CECT 7735</strain>
    </source>
</reference>
<evidence type="ECO:0000313" key="1">
    <source>
        <dbReference type="EMBL" id="CUK08403.1"/>
    </source>
</evidence>
<accession>A0A0P1IEJ4</accession>
<gene>
    <name evidence="1" type="ORF">PH7735_03241</name>
</gene>
<dbReference type="RefSeq" id="WP_058312415.1">
    <property type="nucleotide sequence ID" value="NZ_CYTW01000004.1"/>
</dbReference>
<dbReference type="EMBL" id="CYTW01000004">
    <property type="protein sequence ID" value="CUK08403.1"/>
    <property type="molecule type" value="Genomic_DNA"/>
</dbReference>
<sequence>MQDTQYLIRLTDAIKRYGLSRSTFDKAHNEGHIRKRKLARAVFVDTREIEAWINGESKSA</sequence>
<name>A0A0P1IEJ4_9RHOB</name>
<dbReference type="GeneID" id="83882227"/>
<keyword evidence="2" id="KW-1185">Reference proteome</keyword>
<organism evidence="1 2">
    <name type="scientific">Shimia thalassica</name>
    <dbReference type="NCBI Taxonomy" id="1715693"/>
    <lineage>
        <taxon>Bacteria</taxon>
        <taxon>Pseudomonadati</taxon>
        <taxon>Pseudomonadota</taxon>
        <taxon>Alphaproteobacteria</taxon>
        <taxon>Rhodobacterales</taxon>
        <taxon>Roseobacteraceae</taxon>
    </lineage>
</organism>
<dbReference type="AlphaFoldDB" id="A0A0P1IEJ4"/>
<proteinExistence type="predicted"/>
<evidence type="ECO:0000313" key="2">
    <source>
        <dbReference type="Proteomes" id="UP000051870"/>
    </source>
</evidence>
<dbReference type="Proteomes" id="UP000051870">
    <property type="component" value="Unassembled WGS sequence"/>
</dbReference>